<protein>
    <submittedName>
        <fullName evidence="1">Uncharacterized protein</fullName>
    </submittedName>
</protein>
<name>A0A815X5H0_9BILA</name>
<proteinExistence type="predicted"/>
<comment type="caution">
    <text evidence="1">The sequence shown here is derived from an EMBL/GenBank/DDBJ whole genome shotgun (WGS) entry which is preliminary data.</text>
</comment>
<dbReference type="EMBL" id="CAJNOV010014528">
    <property type="protein sequence ID" value="CAF1553049.1"/>
    <property type="molecule type" value="Genomic_DNA"/>
</dbReference>
<accession>A0A815X5H0</accession>
<evidence type="ECO:0000313" key="2">
    <source>
        <dbReference type="Proteomes" id="UP000663855"/>
    </source>
</evidence>
<reference evidence="1" key="1">
    <citation type="submission" date="2021-02" db="EMBL/GenBank/DDBJ databases">
        <authorList>
            <person name="Nowell W R."/>
        </authorList>
    </citation>
    <scope>NUCLEOTIDE SEQUENCE</scope>
</reference>
<organism evidence="1 2">
    <name type="scientific">Rotaria magnacalcarata</name>
    <dbReference type="NCBI Taxonomy" id="392030"/>
    <lineage>
        <taxon>Eukaryota</taxon>
        <taxon>Metazoa</taxon>
        <taxon>Spiralia</taxon>
        <taxon>Gnathifera</taxon>
        <taxon>Rotifera</taxon>
        <taxon>Eurotatoria</taxon>
        <taxon>Bdelloidea</taxon>
        <taxon>Philodinida</taxon>
        <taxon>Philodinidae</taxon>
        <taxon>Rotaria</taxon>
    </lineage>
</organism>
<sequence>MAQVSTIARPENLKNNYHQNTTMYYLRLNEDRKTTSHDQWDLPESAIGEKPNSILAQPELYHVKTEENNIENSISHASSVPYEPLEHQPKPEVYYITLRRENIAEYNRRSPVASNSVNDHRIHPKKSSEGTVTAYMIATVKDDDSEINSLSPIRPRKKKHNVSFNLADKNDKYDRNDFPIGPQDVTTNFRYTPLSQSKASDSIRLSMNKYRFGEN</sequence>
<dbReference type="AlphaFoldDB" id="A0A815X5H0"/>
<evidence type="ECO:0000313" key="1">
    <source>
        <dbReference type="EMBL" id="CAF1553049.1"/>
    </source>
</evidence>
<gene>
    <name evidence="1" type="ORF">CJN711_LOCUS30556</name>
</gene>
<dbReference type="Proteomes" id="UP000663855">
    <property type="component" value="Unassembled WGS sequence"/>
</dbReference>